<comment type="caution">
    <text evidence="3">The sequence shown here is derived from an EMBL/GenBank/DDBJ whole genome shotgun (WGS) entry which is preliminary data.</text>
</comment>
<dbReference type="AlphaFoldDB" id="A0A7X0F7T3"/>
<dbReference type="CDD" id="cd03788">
    <property type="entry name" value="GT20_TPS"/>
    <property type="match status" value="1"/>
</dbReference>
<evidence type="ECO:0000313" key="3">
    <source>
        <dbReference type="EMBL" id="MBB6354708.1"/>
    </source>
</evidence>
<reference evidence="3 4" key="1">
    <citation type="submission" date="2020-08" db="EMBL/GenBank/DDBJ databases">
        <title>Genomic Encyclopedia of Type Strains, Phase IV (KMG-IV): sequencing the most valuable type-strain genomes for metagenomic binning, comparative biology and taxonomic classification.</title>
        <authorList>
            <person name="Goeker M."/>
        </authorList>
    </citation>
    <scope>NUCLEOTIDE SEQUENCE [LARGE SCALE GENOMIC DNA]</scope>
    <source>
        <strain evidence="3 4">DSM 7051</strain>
    </source>
</reference>
<sequence length="634" mass="71828">MHRFSEPIHRKGVRTCRVAKDLRPGKQAIPLMAIENFSSELDIGLWAVVALSLLLSIAAACLAAAAMRRGRLAGSPPVAEQPGYSTEMPKQILPEFEQNNRVADSPLASWTPEAMRLVIDKELPDAQIILVSNREPYIHNLTDGKIDLVVPASGLVSALEPVMRACAGTWIAHGGGTADRMVVDSDDRIRVPPDKPAYTLSRVWLSEEEQQGYYLGFANDGLWPLCHIVFTRPVFRESDWEQYKAVNQKFADRVCEEARRPDPIVLIQDYHFALLPRMVRQRLPDATIITFWHIPWPNSEVFSICPWKEEILDGLLGSSIVGFHIQFHCNNFIESIDRFLESRIEREHSAISFGGQTTLVHPYPISIDWPPSVLESQPPVAECRDKIFDFLGLPEQMRLLVGVERMDYTKGIIDRFLALEQMFERHPEWIGKLVFLQIAAPSRGVLPAYGQLHRECLDFVEDFNRRFGNESYSPIILMDQHHNQGDIYTVYRAADVCVVSSLHDGMNLVAKEFVAARDDEQGALILSTFAGASRELLDALIVNPYDPTAMGEAIYRAVSMPVQEQTARMIRMREVVSSNNVYRWAGTMLQDAARIRKRSRVADTVAEAKPERRLARTMAQMFSRRRQPTMHRTG</sequence>
<keyword evidence="3" id="KW-0328">Glycosyltransferase</keyword>
<comment type="similarity">
    <text evidence="1">Belongs to the glycosyltransferase 20 family.</text>
</comment>
<gene>
    <name evidence="3" type="ORF">GGR00_002492</name>
</gene>
<dbReference type="Pfam" id="PF00982">
    <property type="entry name" value="Glyco_transf_20"/>
    <property type="match status" value="1"/>
</dbReference>
<dbReference type="EC" id="2.4.1.15" evidence="3"/>
<dbReference type="PANTHER" id="PTHR10788">
    <property type="entry name" value="TREHALOSE-6-PHOSPHATE SYNTHASE"/>
    <property type="match status" value="1"/>
</dbReference>
<dbReference type="EMBL" id="JACHOU010000004">
    <property type="protein sequence ID" value="MBB6354708.1"/>
    <property type="molecule type" value="Genomic_DNA"/>
</dbReference>
<dbReference type="Proteomes" id="UP000536262">
    <property type="component" value="Unassembled WGS sequence"/>
</dbReference>
<dbReference type="Gene3D" id="3.40.50.2000">
    <property type="entry name" value="Glycogen Phosphorylase B"/>
    <property type="match status" value="2"/>
</dbReference>
<organism evidence="3 4">
    <name type="scientific">Aminobacter aganoensis</name>
    <dbReference type="NCBI Taxonomy" id="83264"/>
    <lineage>
        <taxon>Bacteria</taxon>
        <taxon>Pseudomonadati</taxon>
        <taxon>Pseudomonadota</taxon>
        <taxon>Alphaproteobacteria</taxon>
        <taxon>Hyphomicrobiales</taxon>
        <taxon>Phyllobacteriaceae</taxon>
        <taxon>Aminobacter</taxon>
    </lineage>
</organism>
<dbReference type="SUPFAM" id="SSF53756">
    <property type="entry name" value="UDP-Glycosyltransferase/glycogen phosphorylase"/>
    <property type="match status" value="1"/>
</dbReference>
<protein>
    <submittedName>
        <fullName evidence="3">Trehalose 6-phosphate synthase</fullName>
        <ecNumber evidence="3">2.4.1.15</ecNumber>
    </submittedName>
</protein>
<dbReference type="GO" id="GO:0005992">
    <property type="term" value="P:trehalose biosynthetic process"/>
    <property type="evidence" value="ECO:0007669"/>
    <property type="project" value="InterPro"/>
</dbReference>
<dbReference type="GO" id="GO:0003825">
    <property type="term" value="F:alpha,alpha-trehalose-phosphate synthase (UDP-forming) activity"/>
    <property type="evidence" value="ECO:0007669"/>
    <property type="project" value="UniProtKB-EC"/>
</dbReference>
<keyword evidence="2" id="KW-1133">Transmembrane helix</keyword>
<evidence type="ECO:0000256" key="1">
    <source>
        <dbReference type="ARBA" id="ARBA00008799"/>
    </source>
</evidence>
<evidence type="ECO:0000256" key="2">
    <source>
        <dbReference type="SAM" id="Phobius"/>
    </source>
</evidence>
<accession>A0A7X0F7T3</accession>
<evidence type="ECO:0000313" key="4">
    <source>
        <dbReference type="Proteomes" id="UP000536262"/>
    </source>
</evidence>
<keyword evidence="2" id="KW-0472">Membrane</keyword>
<proteinExistence type="inferred from homology"/>
<keyword evidence="3" id="KW-0808">Transferase</keyword>
<dbReference type="PANTHER" id="PTHR10788:SF106">
    <property type="entry name" value="BCDNA.GH08860"/>
    <property type="match status" value="1"/>
</dbReference>
<keyword evidence="4" id="KW-1185">Reference proteome</keyword>
<dbReference type="InterPro" id="IPR001830">
    <property type="entry name" value="Glyco_trans_20"/>
</dbReference>
<feature type="transmembrane region" description="Helical" evidence="2">
    <location>
        <begin position="43"/>
        <end position="66"/>
    </location>
</feature>
<name>A0A7X0F7T3_9HYPH</name>
<keyword evidence="2" id="KW-0812">Transmembrane</keyword>